<dbReference type="InterPro" id="IPR039420">
    <property type="entry name" value="WalR-like"/>
</dbReference>
<dbReference type="InterPro" id="IPR001867">
    <property type="entry name" value="OmpR/PhoB-type_DNA-bd"/>
</dbReference>
<feature type="modified residue" description="4-aspartylphosphate" evidence="4">
    <location>
        <position position="5"/>
    </location>
</feature>
<dbReference type="PROSITE" id="PS51755">
    <property type="entry name" value="OMPR_PHOB"/>
    <property type="match status" value="1"/>
</dbReference>
<evidence type="ECO:0000256" key="2">
    <source>
        <dbReference type="ARBA" id="ARBA00023012"/>
    </source>
</evidence>
<dbReference type="GO" id="GO:0006355">
    <property type="term" value="P:regulation of DNA-templated transcription"/>
    <property type="evidence" value="ECO:0007669"/>
    <property type="project" value="InterPro"/>
</dbReference>
<dbReference type="AlphaFoldDB" id="A0A841IR48"/>
<proteinExistence type="predicted"/>
<dbReference type="PROSITE" id="PS50110">
    <property type="entry name" value="RESPONSE_REGULATORY"/>
    <property type="match status" value="1"/>
</dbReference>
<name>A0A841IR48_9ACTN</name>
<dbReference type="CDD" id="cd00383">
    <property type="entry name" value="trans_reg_C"/>
    <property type="match status" value="1"/>
</dbReference>
<feature type="region of interest" description="Disordered" evidence="6">
    <location>
        <begin position="178"/>
        <end position="200"/>
    </location>
</feature>
<dbReference type="Gene3D" id="1.10.10.10">
    <property type="entry name" value="Winged helix-like DNA-binding domain superfamily/Winged helix DNA-binding domain"/>
    <property type="match status" value="1"/>
</dbReference>
<dbReference type="Pfam" id="PF00486">
    <property type="entry name" value="Trans_reg_C"/>
    <property type="match status" value="1"/>
</dbReference>
<sequence length="200" mass="22352">MVLVDFDLEDFDGLTLCREIRKASDIPMIGFTSSEMNRILALEGGCDDCIDKPYSSREFVARVSALLRRSRVSSSSVLAFGELSIHPTTREVRVGDRSVKATRKEFELLHLLASHPDSLFSRAELLRRVWQFTVVHEEVTPLASRTIDTHVSSLRKKLGAPHWIVTVRGVGFRFNDPAVSGEPHETPVRARAGNRPGTVL</sequence>
<dbReference type="Gene3D" id="3.40.50.2300">
    <property type="match status" value="1"/>
</dbReference>
<dbReference type="Proteomes" id="UP000536604">
    <property type="component" value="Unassembled WGS sequence"/>
</dbReference>
<accession>A0A841IR48</accession>
<feature type="domain" description="Response regulatory" evidence="7">
    <location>
        <begin position="1"/>
        <end position="67"/>
    </location>
</feature>
<keyword evidence="10" id="KW-1185">Reference proteome</keyword>
<keyword evidence="2" id="KW-0902">Two-component regulatory system</keyword>
<dbReference type="GO" id="GO:0000976">
    <property type="term" value="F:transcription cis-regulatory region binding"/>
    <property type="evidence" value="ECO:0007669"/>
    <property type="project" value="TreeGrafter"/>
</dbReference>
<dbReference type="GO" id="GO:0005829">
    <property type="term" value="C:cytosol"/>
    <property type="evidence" value="ECO:0007669"/>
    <property type="project" value="TreeGrafter"/>
</dbReference>
<evidence type="ECO:0000256" key="6">
    <source>
        <dbReference type="SAM" id="MobiDB-lite"/>
    </source>
</evidence>
<comment type="caution">
    <text evidence="9">The sequence shown here is derived from an EMBL/GenBank/DDBJ whole genome shotgun (WGS) entry which is preliminary data.</text>
</comment>
<evidence type="ECO:0000256" key="5">
    <source>
        <dbReference type="PROSITE-ProRule" id="PRU01091"/>
    </source>
</evidence>
<dbReference type="EMBL" id="JACHJO010000007">
    <property type="protein sequence ID" value="MBB6120592.1"/>
    <property type="molecule type" value="Genomic_DNA"/>
</dbReference>
<dbReference type="GO" id="GO:0000156">
    <property type="term" value="F:phosphorelay response regulator activity"/>
    <property type="evidence" value="ECO:0007669"/>
    <property type="project" value="TreeGrafter"/>
</dbReference>
<keyword evidence="1 4" id="KW-0597">Phosphoprotein</keyword>
<dbReference type="SUPFAM" id="SSF46894">
    <property type="entry name" value="C-terminal effector domain of the bipartite response regulators"/>
    <property type="match status" value="1"/>
</dbReference>
<dbReference type="GO" id="GO:0032993">
    <property type="term" value="C:protein-DNA complex"/>
    <property type="evidence" value="ECO:0007669"/>
    <property type="project" value="TreeGrafter"/>
</dbReference>
<evidence type="ECO:0000256" key="1">
    <source>
        <dbReference type="ARBA" id="ARBA00022553"/>
    </source>
</evidence>
<dbReference type="InterPro" id="IPR011006">
    <property type="entry name" value="CheY-like_superfamily"/>
</dbReference>
<dbReference type="InterPro" id="IPR036388">
    <property type="entry name" value="WH-like_DNA-bd_sf"/>
</dbReference>
<organism evidence="9 10">
    <name type="scientific">Nocardiopsis algeriensis</name>
    <dbReference type="NCBI Taxonomy" id="1478215"/>
    <lineage>
        <taxon>Bacteria</taxon>
        <taxon>Bacillati</taxon>
        <taxon>Actinomycetota</taxon>
        <taxon>Actinomycetes</taxon>
        <taxon>Streptosporangiales</taxon>
        <taxon>Nocardiopsidaceae</taxon>
        <taxon>Nocardiopsis</taxon>
    </lineage>
</organism>
<evidence type="ECO:0000259" key="8">
    <source>
        <dbReference type="PROSITE" id="PS51755"/>
    </source>
</evidence>
<protein>
    <submittedName>
        <fullName evidence="9">DNA-binding response OmpR family regulator</fullName>
    </submittedName>
</protein>
<dbReference type="InterPro" id="IPR001789">
    <property type="entry name" value="Sig_transdc_resp-reg_receiver"/>
</dbReference>
<evidence type="ECO:0000313" key="9">
    <source>
        <dbReference type="EMBL" id="MBB6120592.1"/>
    </source>
</evidence>
<gene>
    <name evidence="9" type="ORF">FHS13_002549</name>
</gene>
<keyword evidence="3 5" id="KW-0238">DNA-binding</keyword>
<dbReference type="SUPFAM" id="SSF52172">
    <property type="entry name" value="CheY-like"/>
    <property type="match status" value="1"/>
</dbReference>
<evidence type="ECO:0000259" key="7">
    <source>
        <dbReference type="PROSITE" id="PS50110"/>
    </source>
</evidence>
<dbReference type="Pfam" id="PF00072">
    <property type="entry name" value="Response_reg"/>
    <property type="match status" value="1"/>
</dbReference>
<dbReference type="InterPro" id="IPR016032">
    <property type="entry name" value="Sig_transdc_resp-reg_C-effctor"/>
</dbReference>
<evidence type="ECO:0000256" key="3">
    <source>
        <dbReference type="ARBA" id="ARBA00023125"/>
    </source>
</evidence>
<evidence type="ECO:0000256" key="4">
    <source>
        <dbReference type="PROSITE-ProRule" id="PRU00169"/>
    </source>
</evidence>
<dbReference type="SMART" id="SM00862">
    <property type="entry name" value="Trans_reg_C"/>
    <property type="match status" value="1"/>
</dbReference>
<feature type="domain" description="OmpR/PhoB-type" evidence="8">
    <location>
        <begin position="75"/>
        <end position="176"/>
    </location>
</feature>
<reference evidence="9 10" key="1">
    <citation type="submission" date="2020-08" db="EMBL/GenBank/DDBJ databases">
        <title>Genomic Encyclopedia of Type Strains, Phase III (KMG-III): the genomes of soil and plant-associated and newly described type strains.</title>
        <authorList>
            <person name="Whitman W."/>
        </authorList>
    </citation>
    <scope>NUCLEOTIDE SEQUENCE [LARGE SCALE GENOMIC DNA]</scope>
    <source>
        <strain evidence="9 10">CECT 8712</strain>
    </source>
</reference>
<dbReference type="PANTHER" id="PTHR48111:SF40">
    <property type="entry name" value="PHOSPHATE REGULON TRANSCRIPTIONAL REGULATORY PROTEIN PHOB"/>
    <property type="match status" value="1"/>
</dbReference>
<feature type="DNA-binding region" description="OmpR/PhoB-type" evidence="5">
    <location>
        <begin position="75"/>
        <end position="176"/>
    </location>
</feature>
<evidence type="ECO:0000313" key="10">
    <source>
        <dbReference type="Proteomes" id="UP000536604"/>
    </source>
</evidence>
<dbReference type="PANTHER" id="PTHR48111">
    <property type="entry name" value="REGULATOR OF RPOS"/>
    <property type="match status" value="1"/>
</dbReference>